<gene>
    <name evidence="2" type="ORF">DK389_29675</name>
</gene>
<dbReference type="Pfam" id="PF14384">
    <property type="entry name" value="BrnA_antitoxin"/>
    <property type="match status" value="1"/>
</dbReference>
<dbReference type="EMBL" id="CP029550">
    <property type="protein sequence ID" value="AWN43920.1"/>
    <property type="molecule type" value="Genomic_DNA"/>
</dbReference>
<evidence type="ECO:0000256" key="1">
    <source>
        <dbReference type="SAM" id="MobiDB-lite"/>
    </source>
</evidence>
<accession>A0A2U8WET7</accession>
<reference evidence="3" key="1">
    <citation type="submission" date="2018-05" db="EMBL/GenBank/DDBJ databases">
        <title>Complete Genome Sequence of Methylobacterium sp. 17SD2-17.</title>
        <authorList>
            <person name="Srinivasan S."/>
        </authorList>
    </citation>
    <scope>NUCLEOTIDE SEQUENCE [LARGE SCALE GENOMIC DNA]</scope>
    <source>
        <strain evidence="3">17SD2-17</strain>
    </source>
</reference>
<dbReference type="OrthoDB" id="361944at2"/>
<evidence type="ECO:0000313" key="3">
    <source>
        <dbReference type="Proteomes" id="UP000245926"/>
    </source>
</evidence>
<dbReference type="InterPro" id="IPR025528">
    <property type="entry name" value="BrnA_antitoxin"/>
</dbReference>
<dbReference type="Proteomes" id="UP000245926">
    <property type="component" value="Chromosome"/>
</dbReference>
<protein>
    <recommendedName>
        <fullName evidence="4">BrnA antitoxin family protein</fullName>
    </recommendedName>
</protein>
<name>A0A2U8WET7_9HYPH</name>
<dbReference type="AlphaFoldDB" id="A0A2U8WET7"/>
<organism evidence="2 3">
    <name type="scientific">Methylobacterium durans</name>
    <dbReference type="NCBI Taxonomy" id="2202825"/>
    <lineage>
        <taxon>Bacteria</taxon>
        <taxon>Pseudomonadati</taxon>
        <taxon>Pseudomonadota</taxon>
        <taxon>Alphaproteobacteria</taxon>
        <taxon>Hyphomicrobiales</taxon>
        <taxon>Methylobacteriaceae</taxon>
        <taxon>Methylobacterium</taxon>
    </lineage>
</organism>
<sequence>MPKPEHAPGYVPNPGYTQDDWDAVSDNPALIDDELAAARPGPDGMPPGVAAAFVSRIGRPKAERRKVPVTIRLDPDVVAAFKATGPGWQTRMNDALRAAVRDLSAA</sequence>
<keyword evidence="3" id="KW-1185">Reference proteome</keyword>
<proteinExistence type="predicted"/>
<evidence type="ECO:0008006" key="4">
    <source>
        <dbReference type="Google" id="ProtNLM"/>
    </source>
</evidence>
<evidence type="ECO:0000313" key="2">
    <source>
        <dbReference type="EMBL" id="AWN43920.1"/>
    </source>
</evidence>
<feature type="region of interest" description="Disordered" evidence="1">
    <location>
        <begin position="1"/>
        <end position="23"/>
    </location>
</feature>
<dbReference type="RefSeq" id="WP_109895176.1">
    <property type="nucleotide sequence ID" value="NZ_CP029550.1"/>
</dbReference>
<dbReference type="KEGG" id="mets:DK389_29675"/>